<evidence type="ECO:0000256" key="3">
    <source>
        <dbReference type="PROSITE-ProRule" id="PRU00023"/>
    </source>
</evidence>
<keyword evidence="1" id="KW-0677">Repeat</keyword>
<dbReference type="InterPro" id="IPR002110">
    <property type="entry name" value="Ankyrin_rpt"/>
</dbReference>
<feature type="repeat" description="ANK" evidence="3">
    <location>
        <begin position="138"/>
        <end position="170"/>
    </location>
</feature>
<dbReference type="PROSITE" id="PS50088">
    <property type="entry name" value="ANK_REPEAT"/>
    <property type="match status" value="1"/>
</dbReference>
<comment type="caution">
    <text evidence="4">The sequence shown here is derived from an EMBL/GenBank/DDBJ whole genome shotgun (WGS) entry which is preliminary data.</text>
</comment>
<gene>
    <name evidence="4" type="ORF">C5Y83_06190</name>
</gene>
<dbReference type="Gene3D" id="1.25.40.20">
    <property type="entry name" value="Ankyrin repeat-containing domain"/>
    <property type="match status" value="1"/>
</dbReference>
<dbReference type="Proteomes" id="UP000238322">
    <property type="component" value="Unassembled WGS sequence"/>
</dbReference>
<dbReference type="PANTHER" id="PTHR24189">
    <property type="entry name" value="MYOTROPHIN"/>
    <property type="match status" value="1"/>
</dbReference>
<reference evidence="4 5" key="1">
    <citation type="submission" date="2018-02" db="EMBL/GenBank/DDBJ databases">
        <title>Comparative genomes isolates from brazilian mangrove.</title>
        <authorList>
            <person name="Araujo J.E."/>
            <person name="Taketani R.G."/>
            <person name="Silva M.C.P."/>
            <person name="Loureco M.V."/>
            <person name="Andreote F.D."/>
        </authorList>
    </citation>
    <scope>NUCLEOTIDE SEQUENCE [LARGE SCALE GENOMIC DNA]</scope>
    <source>
        <strain evidence="4 5">Hex-1 MGV</strain>
    </source>
</reference>
<evidence type="ECO:0000313" key="5">
    <source>
        <dbReference type="Proteomes" id="UP000238322"/>
    </source>
</evidence>
<protein>
    <submittedName>
        <fullName evidence="4">Uncharacterized protein</fullName>
    </submittedName>
</protein>
<dbReference type="SMART" id="SM00248">
    <property type="entry name" value="ANK"/>
    <property type="match status" value="4"/>
</dbReference>
<evidence type="ECO:0000256" key="2">
    <source>
        <dbReference type="ARBA" id="ARBA00023043"/>
    </source>
</evidence>
<dbReference type="PANTHER" id="PTHR24189:SF50">
    <property type="entry name" value="ANKYRIN REPEAT AND SOCS BOX PROTEIN 2"/>
    <property type="match status" value="1"/>
</dbReference>
<dbReference type="InterPro" id="IPR050745">
    <property type="entry name" value="Multifunctional_regulatory"/>
</dbReference>
<evidence type="ECO:0000313" key="4">
    <source>
        <dbReference type="EMBL" id="PQO37531.1"/>
    </source>
</evidence>
<dbReference type="SUPFAM" id="SSF48403">
    <property type="entry name" value="Ankyrin repeat"/>
    <property type="match status" value="1"/>
</dbReference>
<evidence type="ECO:0000256" key="1">
    <source>
        <dbReference type="ARBA" id="ARBA00022737"/>
    </source>
</evidence>
<dbReference type="OrthoDB" id="275927at2"/>
<dbReference type="RefSeq" id="WP_105328780.1">
    <property type="nucleotide sequence ID" value="NZ_PUHY01000005.1"/>
</dbReference>
<sequence length="244" mass="27399">MKSRYLRFSILSVMLLTAVIAVAAMFYQRHVAWLAAQERFIEIVASDDHREDRTPEVRELVARFPGLVKRPGSMTYAVRHGDNALCRQFLEAGADPDDAESGIEPAPIFGPLIQDNDELVRLMIEHGADIHAGNRFDEKRTLLHLAAAWNSPKVCRLLIENGLDVNQTDSTDRTPLHDAAEIAEVEVIEALLEFDVESKKDSLGRTPYDIAKTKVRKYQGMQGELKRYNATVEKLKALDEASAK</sequence>
<proteinExistence type="predicted"/>
<dbReference type="Pfam" id="PF12796">
    <property type="entry name" value="Ank_2"/>
    <property type="match status" value="1"/>
</dbReference>
<dbReference type="AlphaFoldDB" id="A0A2S8FZT8"/>
<accession>A0A2S8FZT8</accession>
<organism evidence="4 5">
    <name type="scientific">Blastopirellula marina</name>
    <dbReference type="NCBI Taxonomy" id="124"/>
    <lineage>
        <taxon>Bacteria</taxon>
        <taxon>Pseudomonadati</taxon>
        <taxon>Planctomycetota</taxon>
        <taxon>Planctomycetia</taxon>
        <taxon>Pirellulales</taxon>
        <taxon>Pirellulaceae</taxon>
        <taxon>Blastopirellula</taxon>
    </lineage>
</organism>
<dbReference type="InterPro" id="IPR036770">
    <property type="entry name" value="Ankyrin_rpt-contain_sf"/>
</dbReference>
<name>A0A2S8FZT8_9BACT</name>
<keyword evidence="2 3" id="KW-0040">ANK repeat</keyword>
<dbReference type="PROSITE" id="PS50297">
    <property type="entry name" value="ANK_REP_REGION"/>
    <property type="match status" value="1"/>
</dbReference>
<dbReference type="EMBL" id="PUHY01000005">
    <property type="protein sequence ID" value="PQO37531.1"/>
    <property type="molecule type" value="Genomic_DNA"/>
</dbReference>